<feature type="domain" description="Rhodanese" evidence="7">
    <location>
        <begin position="510"/>
        <end position="571"/>
    </location>
</feature>
<dbReference type="InterPro" id="IPR016156">
    <property type="entry name" value="FAD/NAD-linked_Rdtase_dimer_sf"/>
</dbReference>
<dbReference type="InterPro" id="IPR004099">
    <property type="entry name" value="Pyr_nucl-diS_OxRdtase_dimer"/>
</dbReference>
<dbReference type="PRINTS" id="PR00368">
    <property type="entry name" value="FADPNR"/>
</dbReference>
<protein>
    <submittedName>
        <fullName evidence="8">FAD-dependent oxidoreductase</fullName>
    </submittedName>
</protein>
<dbReference type="Proteomes" id="UP000614424">
    <property type="component" value="Unassembled WGS sequence"/>
</dbReference>
<dbReference type="SUPFAM" id="SSF55424">
    <property type="entry name" value="FAD/NAD-linked reductases, dimerisation (C-terminal) domain"/>
    <property type="match status" value="1"/>
</dbReference>
<gene>
    <name evidence="8" type="ORF">H8E41_04580</name>
</gene>
<dbReference type="PRINTS" id="PR00411">
    <property type="entry name" value="PNDRDTASEI"/>
</dbReference>
<dbReference type="PROSITE" id="PS50206">
    <property type="entry name" value="RHODANESE_3"/>
    <property type="match status" value="1"/>
</dbReference>
<evidence type="ECO:0000256" key="5">
    <source>
        <dbReference type="ARBA" id="ARBA00023002"/>
    </source>
</evidence>
<organism evidence="8 9">
    <name type="scientific">Candidatus Desulfobia pelagia</name>
    <dbReference type="NCBI Taxonomy" id="2841692"/>
    <lineage>
        <taxon>Bacteria</taxon>
        <taxon>Pseudomonadati</taxon>
        <taxon>Thermodesulfobacteriota</taxon>
        <taxon>Desulfobulbia</taxon>
        <taxon>Desulfobulbales</taxon>
        <taxon>Desulfobulbaceae</taxon>
        <taxon>Candidatus Desulfobia</taxon>
    </lineage>
</organism>
<dbReference type="PANTHER" id="PTHR43429">
    <property type="entry name" value="PYRIDINE NUCLEOTIDE-DISULFIDE OXIDOREDUCTASE DOMAIN-CONTAINING"/>
    <property type="match status" value="1"/>
</dbReference>
<evidence type="ECO:0000313" key="8">
    <source>
        <dbReference type="EMBL" id="MBC8317159.1"/>
    </source>
</evidence>
<dbReference type="InterPro" id="IPR036873">
    <property type="entry name" value="Rhodanese-like_dom_sf"/>
</dbReference>
<dbReference type="InterPro" id="IPR023753">
    <property type="entry name" value="FAD/NAD-binding_dom"/>
</dbReference>
<evidence type="ECO:0000313" key="9">
    <source>
        <dbReference type="Proteomes" id="UP000614424"/>
    </source>
</evidence>
<dbReference type="Pfam" id="PF02852">
    <property type="entry name" value="Pyr_redox_dim"/>
    <property type="match status" value="1"/>
</dbReference>
<dbReference type="InterPro" id="IPR036188">
    <property type="entry name" value="FAD/NAD-bd_sf"/>
</dbReference>
<dbReference type="CDD" id="cd00158">
    <property type="entry name" value="RHOD"/>
    <property type="match status" value="1"/>
</dbReference>
<sequence>MGEKIVIIGGVAAGPKAACHAKRLIPDAEITILDQDSLISYGGCGIPYYVSGDVSDEDELRKTSFHMTRDVPFFENAKGVHVRINTRAIKINRDTKSVDVVDVISGAKDSVPYDKLVISTGSQPFVLPIPGADLEGVYTISDLHKAIAIKEGLAKGQVGKAVVIGGGAIGLEMAEAFGDLWGVETTVLEFMPQLLPRIIDAPFAEMVKRHMEKHGVSIYTGEGAQALEGDESGKVCRVVTPKRTIETDIVVMAAGVRARSELARDAGLHVSPFGIVVNNRMQTSDPNIYAAGDCVESTNLITGKKMLAPMGSIANREGRVVGDNLAGIPSTFPGVIGSFIMKAFESCIGATGLSLESARAEGFDADAAITAPSDRAHFFPTETKMPLQLVFDRKDRRVLGVQAFGDMNDAVLARINAAAALIVKGGTIDDFSLLEMPYAPPFSTAIDALNAAANVADNMACNRQRNVSIQNFLSWIDDPSSQPDWATLDIRHPNEIGPFAEKFGSIWHAVPYNEIRKRHNELPKDKTLIIICDAGTRSYEIQVFLDSVGLTNTLVLGGGFNCISRMGVDWWPK</sequence>
<accession>A0A8J6NC97</accession>
<comment type="similarity">
    <text evidence="2">Belongs to the class-III pyridine nucleotide-disulfide oxidoreductase family.</text>
</comment>
<dbReference type="SUPFAM" id="SSF52821">
    <property type="entry name" value="Rhodanese/Cell cycle control phosphatase"/>
    <property type="match status" value="1"/>
</dbReference>
<dbReference type="Gene3D" id="3.50.50.60">
    <property type="entry name" value="FAD/NAD(P)-binding domain"/>
    <property type="match status" value="2"/>
</dbReference>
<evidence type="ECO:0000256" key="1">
    <source>
        <dbReference type="ARBA" id="ARBA00001974"/>
    </source>
</evidence>
<dbReference type="PANTHER" id="PTHR43429:SF1">
    <property type="entry name" value="NAD(P)H SULFUR OXIDOREDUCTASE (COA-DEPENDENT)"/>
    <property type="match status" value="1"/>
</dbReference>
<keyword evidence="5" id="KW-0560">Oxidoreductase</keyword>
<comment type="cofactor">
    <cofactor evidence="1">
        <name>FAD</name>
        <dbReference type="ChEBI" id="CHEBI:57692"/>
    </cofactor>
</comment>
<dbReference type="InterPro" id="IPR001763">
    <property type="entry name" value="Rhodanese-like_dom"/>
</dbReference>
<dbReference type="SUPFAM" id="SSF51905">
    <property type="entry name" value="FAD/NAD(P)-binding domain"/>
    <property type="match status" value="1"/>
</dbReference>
<dbReference type="AlphaFoldDB" id="A0A8J6NC97"/>
<evidence type="ECO:0000256" key="4">
    <source>
        <dbReference type="ARBA" id="ARBA00022827"/>
    </source>
</evidence>
<dbReference type="Gene3D" id="3.40.250.10">
    <property type="entry name" value="Rhodanese-like domain"/>
    <property type="match status" value="1"/>
</dbReference>
<keyword evidence="6" id="KW-0676">Redox-active center</keyword>
<dbReference type="InterPro" id="IPR050260">
    <property type="entry name" value="FAD-bd_OxRdtase"/>
</dbReference>
<keyword evidence="3" id="KW-0285">Flavoprotein</keyword>
<proteinExistence type="inferred from homology"/>
<name>A0A8J6NC97_9BACT</name>
<reference evidence="8 9" key="1">
    <citation type="submission" date="2020-08" db="EMBL/GenBank/DDBJ databases">
        <title>Bridging the membrane lipid divide: bacteria of the FCB group superphylum have the potential to synthesize archaeal ether lipids.</title>
        <authorList>
            <person name="Villanueva L."/>
            <person name="Von Meijenfeldt F.A.B."/>
            <person name="Westbye A.B."/>
            <person name="Yadav S."/>
            <person name="Hopmans E.C."/>
            <person name="Dutilh B.E."/>
            <person name="Sinninghe Damste J.S."/>
        </authorList>
    </citation>
    <scope>NUCLEOTIDE SEQUENCE [LARGE SCALE GENOMIC DNA]</scope>
    <source>
        <strain evidence="8">NIOZ-UU47</strain>
    </source>
</reference>
<keyword evidence="4" id="KW-0274">FAD</keyword>
<comment type="caution">
    <text evidence="8">The sequence shown here is derived from an EMBL/GenBank/DDBJ whole genome shotgun (WGS) entry which is preliminary data.</text>
</comment>
<dbReference type="GO" id="GO:0016491">
    <property type="term" value="F:oxidoreductase activity"/>
    <property type="evidence" value="ECO:0007669"/>
    <property type="project" value="UniProtKB-KW"/>
</dbReference>
<evidence type="ECO:0000256" key="3">
    <source>
        <dbReference type="ARBA" id="ARBA00022630"/>
    </source>
</evidence>
<dbReference type="Pfam" id="PF00581">
    <property type="entry name" value="Rhodanese"/>
    <property type="match status" value="1"/>
</dbReference>
<dbReference type="EMBL" id="JACNJZ010000074">
    <property type="protein sequence ID" value="MBC8317159.1"/>
    <property type="molecule type" value="Genomic_DNA"/>
</dbReference>
<evidence type="ECO:0000259" key="7">
    <source>
        <dbReference type="PROSITE" id="PS50206"/>
    </source>
</evidence>
<dbReference type="Pfam" id="PF07992">
    <property type="entry name" value="Pyr_redox_2"/>
    <property type="match status" value="1"/>
</dbReference>
<evidence type="ECO:0000256" key="6">
    <source>
        <dbReference type="ARBA" id="ARBA00023284"/>
    </source>
</evidence>
<evidence type="ECO:0000256" key="2">
    <source>
        <dbReference type="ARBA" id="ARBA00009130"/>
    </source>
</evidence>